<dbReference type="PROSITE" id="PS50198">
    <property type="entry name" value="PPIC_PPIASE_2"/>
    <property type="match status" value="1"/>
</dbReference>
<feature type="region of interest" description="Disordered" evidence="9">
    <location>
        <begin position="289"/>
        <end position="310"/>
    </location>
</feature>
<evidence type="ECO:0000256" key="1">
    <source>
        <dbReference type="ARBA" id="ARBA00000971"/>
    </source>
</evidence>
<dbReference type="InterPro" id="IPR050245">
    <property type="entry name" value="PrsA_foldase"/>
</dbReference>
<dbReference type="RefSeq" id="WP_048855027.1">
    <property type="nucleotide sequence ID" value="NZ_BAMZ01000082.1"/>
</dbReference>
<name>A0A270BGS4_9PROT</name>
<evidence type="ECO:0000313" key="13">
    <source>
        <dbReference type="Proteomes" id="UP000216033"/>
    </source>
</evidence>
<evidence type="ECO:0000259" key="11">
    <source>
        <dbReference type="PROSITE" id="PS50198"/>
    </source>
</evidence>
<dbReference type="Pfam" id="PF13616">
    <property type="entry name" value="Rotamase_3"/>
    <property type="match status" value="1"/>
</dbReference>
<dbReference type="Proteomes" id="UP000216033">
    <property type="component" value="Unassembled WGS sequence"/>
</dbReference>
<dbReference type="PANTHER" id="PTHR47245:SF2">
    <property type="entry name" value="PEPTIDYL-PROLYL CIS-TRANS ISOMERASE HP_0175-RELATED"/>
    <property type="match status" value="1"/>
</dbReference>
<dbReference type="Gene3D" id="1.10.8.1040">
    <property type="match status" value="1"/>
</dbReference>
<dbReference type="Gene3D" id="3.10.50.40">
    <property type="match status" value="1"/>
</dbReference>
<feature type="signal peptide" evidence="10">
    <location>
        <begin position="1"/>
        <end position="27"/>
    </location>
</feature>
<evidence type="ECO:0000313" key="12">
    <source>
        <dbReference type="EMBL" id="PAL23811.1"/>
    </source>
</evidence>
<dbReference type="STRING" id="1231343.Absy_100_100"/>
<dbReference type="OrthoDB" id="14196at2"/>
<feature type="compositionally biased region" description="Low complexity" evidence="9">
    <location>
        <begin position="291"/>
        <end position="310"/>
    </location>
</feature>
<accession>A0A270BGS4</accession>
<dbReference type="PROSITE" id="PS01096">
    <property type="entry name" value="PPIC_PPIASE_1"/>
    <property type="match status" value="1"/>
</dbReference>
<sequence>MRFIPYAFGLAATALLGSSMLCAPSFAAAPAPAASTAPAQPTDPNTVVATVNGEKITVADVQNAMGTMPPQMRQLPPTLIYPMMVNQLADQKAILISAKKEGLDKKPDTQKLMQTAADNALQNAWLSQQVMPHLSDDSIKQYYNENYVGKPAEQEVHARHILVKTEAEANDVIKKLKAGADFGKLAAEVSTDKGSAAQNGGDLGWFKKGDMIPAFSNAAFAMKKGEVSSKPVQSQYGFHVIQVLDTRTDPTPTLDAVHDKIRQALIQKYVREAVEKAAAGVKIVRFDPTTGKPLPDAPAGAGASAAAPKK</sequence>
<comment type="similarity">
    <text evidence="2">Belongs to the PpiC/parvulin rotamase family.</text>
</comment>
<dbReference type="EC" id="5.2.1.8" evidence="3"/>
<evidence type="ECO:0000256" key="8">
    <source>
        <dbReference type="PROSITE-ProRule" id="PRU00278"/>
    </source>
</evidence>
<protein>
    <recommendedName>
        <fullName evidence="4">Parvulin-like PPIase</fullName>
        <ecNumber evidence="3">5.2.1.8</ecNumber>
    </recommendedName>
    <alternativeName>
        <fullName evidence="6">Peptidyl-prolyl cis-trans isomerase plp</fullName>
    </alternativeName>
    <alternativeName>
        <fullName evidence="7">Rotamase plp</fullName>
    </alternativeName>
</protein>
<dbReference type="InterPro" id="IPR046357">
    <property type="entry name" value="PPIase_dom_sf"/>
</dbReference>
<feature type="domain" description="PpiC" evidence="11">
    <location>
        <begin position="153"/>
        <end position="245"/>
    </location>
</feature>
<feature type="chain" id="PRO_5012334409" description="Parvulin-like PPIase" evidence="10">
    <location>
        <begin position="28"/>
        <end position="310"/>
    </location>
</feature>
<evidence type="ECO:0000256" key="7">
    <source>
        <dbReference type="ARBA" id="ARBA00031484"/>
    </source>
</evidence>
<dbReference type="EMBL" id="NDFP01000010">
    <property type="protein sequence ID" value="PAL23811.1"/>
    <property type="molecule type" value="Genomic_DNA"/>
</dbReference>
<dbReference type="InterPro" id="IPR000297">
    <property type="entry name" value="PPIase_PpiC"/>
</dbReference>
<proteinExistence type="inferred from homology"/>
<keyword evidence="5 8" id="KW-0697">Rotamase</keyword>
<evidence type="ECO:0000256" key="4">
    <source>
        <dbReference type="ARBA" id="ARBA00018370"/>
    </source>
</evidence>
<keyword evidence="8 12" id="KW-0413">Isomerase</keyword>
<evidence type="ECO:0000256" key="9">
    <source>
        <dbReference type="SAM" id="MobiDB-lite"/>
    </source>
</evidence>
<organism evidence="12 13">
    <name type="scientific">Acetobacter syzygii</name>
    <dbReference type="NCBI Taxonomy" id="146476"/>
    <lineage>
        <taxon>Bacteria</taxon>
        <taxon>Pseudomonadati</taxon>
        <taxon>Pseudomonadota</taxon>
        <taxon>Alphaproteobacteria</taxon>
        <taxon>Acetobacterales</taxon>
        <taxon>Acetobacteraceae</taxon>
        <taxon>Acetobacter</taxon>
    </lineage>
</organism>
<comment type="catalytic activity">
    <reaction evidence="1">
        <text>[protein]-peptidylproline (omega=180) = [protein]-peptidylproline (omega=0)</text>
        <dbReference type="Rhea" id="RHEA:16237"/>
        <dbReference type="Rhea" id="RHEA-COMP:10747"/>
        <dbReference type="Rhea" id="RHEA-COMP:10748"/>
        <dbReference type="ChEBI" id="CHEBI:83833"/>
        <dbReference type="ChEBI" id="CHEBI:83834"/>
        <dbReference type="EC" id="5.2.1.8"/>
    </reaction>
</comment>
<dbReference type="SUPFAM" id="SSF109998">
    <property type="entry name" value="Triger factor/SurA peptide-binding domain-like"/>
    <property type="match status" value="1"/>
</dbReference>
<dbReference type="InterPro" id="IPR023058">
    <property type="entry name" value="PPIase_PpiC_CS"/>
</dbReference>
<gene>
    <name evidence="12" type="ORF">B9K05_09825</name>
</gene>
<keyword evidence="13" id="KW-1185">Reference proteome</keyword>
<dbReference type="SUPFAM" id="SSF54534">
    <property type="entry name" value="FKBP-like"/>
    <property type="match status" value="1"/>
</dbReference>
<dbReference type="GeneID" id="98303678"/>
<keyword evidence="10" id="KW-0732">Signal</keyword>
<dbReference type="GO" id="GO:0003755">
    <property type="term" value="F:peptidyl-prolyl cis-trans isomerase activity"/>
    <property type="evidence" value="ECO:0007669"/>
    <property type="project" value="UniProtKB-KW"/>
</dbReference>
<evidence type="ECO:0000256" key="5">
    <source>
        <dbReference type="ARBA" id="ARBA00023110"/>
    </source>
</evidence>
<evidence type="ECO:0000256" key="10">
    <source>
        <dbReference type="SAM" id="SignalP"/>
    </source>
</evidence>
<reference evidence="12 13" key="1">
    <citation type="submission" date="2017-04" db="EMBL/GenBank/DDBJ databases">
        <title>Kefir bacterial isolates.</title>
        <authorList>
            <person name="Kim Y."/>
            <person name="Blasche S."/>
            <person name="Patil K.R."/>
        </authorList>
    </citation>
    <scope>NUCLEOTIDE SEQUENCE [LARGE SCALE GENOMIC DNA]</scope>
    <source>
        <strain evidence="12 13">KR-2</strain>
    </source>
</reference>
<comment type="caution">
    <text evidence="12">The sequence shown here is derived from an EMBL/GenBank/DDBJ whole genome shotgun (WGS) entry which is preliminary data.</text>
</comment>
<evidence type="ECO:0000256" key="6">
    <source>
        <dbReference type="ARBA" id="ARBA00030642"/>
    </source>
</evidence>
<evidence type="ECO:0000256" key="2">
    <source>
        <dbReference type="ARBA" id="ARBA00007656"/>
    </source>
</evidence>
<dbReference type="PANTHER" id="PTHR47245">
    <property type="entry name" value="PEPTIDYLPROLYL ISOMERASE"/>
    <property type="match status" value="1"/>
</dbReference>
<evidence type="ECO:0000256" key="3">
    <source>
        <dbReference type="ARBA" id="ARBA00013194"/>
    </source>
</evidence>
<dbReference type="AlphaFoldDB" id="A0A270BGS4"/>
<dbReference type="InterPro" id="IPR027304">
    <property type="entry name" value="Trigger_fact/SurA_dom_sf"/>
</dbReference>